<dbReference type="InterPro" id="IPR050834">
    <property type="entry name" value="Glycosyltransf_2"/>
</dbReference>
<comment type="caution">
    <text evidence="2">The sequence shown here is derived from an EMBL/GenBank/DDBJ whole genome shotgun (WGS) entry which is preliminary data.</text>
</comment>
<dbReference type="Gene3D" id="3.90.550.10">
    <property type="entry name" value="Spore Coat Polysaccharide Biosynthesis Protein SpsA, Chain A"/>
    <property type="match status" value="1"/>
</dbReference>
<dbReference type="EMBL" id="JACXAA010000003">
    <property type="protein sequence ID" value="MBD2753315.1"/>
    <property type="molecule type" value="Genomic_DNA"/>
</dbReference>
<dbReference type="PANTHER" id="PTHR43685">
    <property type="entry name" value="GLYCOSYLTRANSFERASE"/>
    <property type="match status" value="1"/>
</dbReference>
<dbReference type="CDD" id="cd06433">
    <property type="entry name" value="GT_2_WfgS_like"/>
    <property type="match status" value="1"/>
</dbReference>
<dbReference type="SUPFAM" id="SSF53448">
    <property type="entry name" value="Nucleotide-diphospho-sugar transferases"/>
    <property type="match status" value="1"/>
</dbReference>
<dbReference type="Pfam" id="PF00535">
    <property type="entry name" value="Glycos_transf_2"/>
    <property type="match status" value="1"/>
</dbReference>
<dbReference type="RefSeq" id="WP_191038939.1">
    <property type="nucleotide sequence ID" value="NZ_JACXAA010000003.1"/>
</dbReference>
<name>A0A927B0S6_9BACT</name>
<organism evidence="2 3">
    <name type="scientific">Spirosoma validum</name>
    <dbReference type="NCBI Taxonomy" id="2771355"/>
    <lineage>
        <taxon>Bacteria</taxon>
        <taxon>Pseudomonadati</taxon>
        <taxon>Bacteroidota</taxon>
        <taxon>Cytophagia</taxon>
        <taxon>Cytophagales</taxon>
        <taxon>Cytophagaceae</taxon>
        <taxon>Spirosoma</taxon>
    </lineage>
</organism>
<accession>A0A927B0S6</accession>
<dbReference type="InterPro" id="IPR001173">
    <property type="entry name" value="Glyco_trans_2-like"/>
</dbReference>
<evidence type="ECO:0000259" key="1">
    <source>
        <dbReference type="Pfam" id="PF00535"/>
    </source>
</evidence>
<proteinExistence type="predicted"/>
<evidence type="ECO:0000313" key="3">
    <source>
        <dbReference type="Proteomes" id="UP000653797"/>
    </source>
</evidence>
<feature type="domain" description="Glycosyltransferase 2-like" evidence="1">
    <location>
        <begin position="8"/>
        <end position="109"/>
    </location>
</feature>
<reference evidence="2" key="1">
    <citation type="submission" date="2020-09" db="EMBL/GenBank/DDBJ databases">
        <authorList>
            <person name="Kim M.K."/>
        </authorList>
    </citation>
    <scope>NUCLEOTIDE SEQUENCE</scope>
    <source>
        <strain evidence="2">BT704</strain>
    </source>
</reference>
<dbReference type="InterPro" id="IPR029044">
    <property type="entry name" value="Nucleotide-diphossugar_trans"/>
</dbReference>
<protein>
    <submittedName>
        <fullName evidence="2">Glycosyltransferase</fullName>
    </submittedName>
</protein>
<dbReference type="AlphaFoldDB" id="A0A927B0S6"/>
<keyword evidence="3" id="KW-1185">Reference proteome</keyword>
<gene>
    <name evidence="2" type="ORF">IC230_10475</name>
</gene>
<dbReference type="Proteomes" id="UP000653797">
    <property type="component" value="Unassembled WGS sequence"/>
</dbReference>
<evidence type="ECO:0000313" key="2">
    <source>
        <dbReference type="EMBL" id="MBD2753315.1"/>
    </source>
</evidence>
<dbReference type="PANTHER" id="PTHR43685:SF11">
    <property type="entry name" value="GLYCOSYLTRANSFERASE TAGX-RELATED"/>
    <property type="match status" value="1"/>
</dbReference>
<sequence>MNLPLKISIVTPNYNLGNFIERTILSVLNQSYSNFEYIIIDGGSTDQSIDIIKKYSDKLHYWVSEKDNGMYDAIQKGFERSTGDIMMWINSDDLLHPGAFENIVEVFTSFPEVEWITGLNTAFDEKDRVTGACEARKISNYNILSKDYKWIQQETTVWKRSLWEKSGSYINNKAKLAGDLELWLRFSMKAKLYPCNLLIGGFRQRSSNQLTLEMDKYCKEANFFIDNMNISFKIKINLMFITFINNIKQIMKYTLVLDIFFIRRMLDKSILLIKNYPERIVVNRLDGKLKLEK</sequence>